<dbReference type="PANTHER" id="PTHR42756:SF1">
    <property type="entry name" value="TRANSCRIPTIONAL REPRESSOR OF EMRAB OPERON"/>
    <property type="match status" value="1"/>
</dbReference>
<evidence type="ECO:0000256" key="1">
    <source>
        <dbReference type="ARBA" id="ARBA00023015"/>
    </source>
</evidence>
<accession>A0ABQ6ER24</accession>
<keyword evidence="2" id="KW-0238">DNA-binding</keyword>
<dbReference type="SMART" id="SM00347">
    <property type="entry name" value="HTH_MARR"/>
    <property type="match status" value="1"/>
</dbReference>
<comment type="caution">
    <text evidence="5">The sequence shown here is derived from an EMBL/GenBank/DDBJ whole genome shotgun (WGS) entry which is preliminary data.</text>
</comment>
<dbReference type="SUPFAM" id="SSF46785">
    <property type="entry name" value="Winged helix' DNA-binding domain"/>
    <property type="match status" value="1"/>
</dbReference>
<dbReference type="Proteomes" id="UP001157156">
    <property type="component" value="Unassembled WGS sequence"/>
</dbReference>
<proteinExistence type="predicted"/>
<dbReference type="Pfam" id="PF01047">
    <property type="entry name" value="MarR"/>
    <property type="match status" value="1"/>
</dbReference>
<evidence type="ECO:0000259" key="4">
    <source>
        <dbReference type="PROSITE" id="PS50995"/>
    </source>
</evidence>
<name>A0ABQ6ER24_9VIBR</name>
<keyword evidence="3" id="KW-0804">Transcription</keyword>
<evidence type="ECO:0000256" key="2">
    <source>
        <dbReference type="ARBA" id="ARBA00023125"/>
    </source>
</evidence>
<dbReference type="PANTHER" id="PTHR42756">
    <property type="entry name" value="TRANSCRIPTIONAL REGULATOR, MARR"/>
    <property type="match status" value="1"/>
</dbReference>
<evidence type="ECO:0000313" key="5">
    <source>
        <dbReference type="EMBL" id="GLT15429.1"/>
    </source>
</evidence>
<dbReference type="NCBIfam" id="NF002926">
    <property type="entry name" value="PRK03573.1"/>
    <property type="match status" value="1"/>
</dbReference>
<dbReference type="InterPro" id="IPR000835">
    <property type="entry name" value="HTH_MarR-typ"/>
</dbReference>
<dbReference type="PROSITE" id="PS50995">
    <property type="entry name" value="HTH_MARR_2"/>
    <property type="match status" value="1"/>
</dbReference>
<feature type="domain" description="HTH marR-type" evidence="4">
    <location>
        <begin position="14"/>
        <end position="147"/>
    </location>
</feature>
<evidence type="ECO:0000313" key="6">
    <source>
        <dbReference type="Proteomes" id="UP001157156"/>
    </source>
</evidence>
<reference evidence="6" key="1">
    <citation type="journal article" date="2019" name="Int. J. Syst. Evol. Microbiol.">
        <title>The Global Catalogue of Microorganisms (GCM) 10K type strain sequencing project: providing services to taxonomists for standard genome sequencing and annotation.</title>
        <authorList>
            <consortium name="The Broad Institute Genomics Platform"/>
            <consortium name="The Broad Institute Genome Sequencing Center for Infectious Disease"/>
            <person name="Wu L."/>
            <person name="Ma J."/>
        </authorList>
    </citation>
    <scope>NUCLEOTIDE SEQUENCE [LARGE SCALE GENOMIC DNA]</scope>
    <source>
        <strain evidence="6">NBRC 111146</strain>
    </source>
</reference>
<dbReference type="EMBL" id="BSPV01000008">
    <property type="protein sequence ID" value="GLT15429.1"/>
    <property type="molecule type" value="Genomic_DNA"/>
</dbReference>
<dbReference type="InterPro" id="IPR036390">
    <property type="entry name" value="WH_DNA-bd_sf"/>
</dbReference>
<dbReference type="InterPro" id="IPR036388">
    <property type="entry name" value="WH-like_DNA-bd_sf"/>
</dbReference>
<dbReference type="Gene3D" id="1.10.10.10">
    <property type="entry name" value="Winged helix-like DNA-binding domain superfamily/Winged helix DNA-binding domain"/>
    <property type="match status" value="1"/>
</dbReference>
<sequence>MNAMNSSDTQHLQNLPLAERLGRLTRLWRMVADAELSPLGLTHPRWSALWKLRQLGDCISQKCLAEGLEIELSSLMRTLNQLEQQQLIIRKTCPNDKRARLVCLTKEGETILKQMETRIFDVRKKVLSGLSEQQLQEFEFVVEQISRNALEQLKE</sequence>
<protein>
    <submittedName>
        <fullName evidence="5">MarR family transcriptional regulator</fullName>
    </submittedName>
</protein>
<gene>
    <name evidence="5" type="primary">slyA</name>
    <name evidence="5" type="ORF">GCM10007931_24040</name>
</gene>
<organism evidence="5 6">
    <name type="scientific">Vibrio algivorus</name>
    <dbReference type="NCBI Taxonomy" id="1667024"/>
    <lineage>
        <taxon>Bacteria</taxon>
        <taxon>Pseudomonadati</taxon>
        <taxon>Pseudomonadota</taxon>
        <taxon>Gammaproteobacteria</taxon>
        <taxon>Vibrionales</taxon>
        <taxon>Vibrionaceae</taxon>
        <taxon>Vibrio</taxon>
    </lineage>
</organism>
<keyword evidence="6" id="KW-1185">Reference proteome</keyword>
<dbReference type="PRINTS" id="PR00598">
    <property type="entry name" value="HTHMARR"/>
</dbReference>
<keyword evidence="1" id="KW-0805">Transcription regulation</keyword>
<evidence type="ECO:0000256" key="3">
    <source>
        <dbReference type="ARBA" id="ARBA00023163"/>
    </source>
</evidence>